<dbReference type="AlphaFoldDB" id="A0AAN8FC58"/>
<feature type="non-terminal residue" evidence="1">
    <location>
        <position position="98"/>
    </location>
</feature>
<proteinExistence type="predicted"/>
<evidence type="ECO:0000313" key="2">
    <source>
        <dbReference type="Proteomes" id="UP001331761"/>
    </source>
</evidence>
<organism evidence="1 2">
    <name type="scientific">Trichostrongylus colubriformis</name>
    <name type="common">Black scour worm</name>
    <dbReference type="NCBI Taxonomy" id="6319"/>
    <lineage>
        <taxon>Eukaryota</taxon>
        <taxon>Metazoa</taxon>
        <taxon>Ecdysozoa</taxon>
        <taxon>Nematoda</taxon>
        <taxon>Chromadorea</taxon>
        <taxon>Rhabditida</taxon>
        <taxon>Rhabditina</taxon>
        <taxon>Rhabditomorpha</taxon>
        <taxon>Strongyloidea</taxon>
        <taxon>Trichostrongylidae</taxon>
        <taxon>Trichostrongylus</taxon>
    </lineage>
</organism>
<reference evidence="1 2" key="1">
    <citation type="submission" date="2019-10" db="EMBL/GenBank/DDBJ databases">
        <title>Assembly and Annotation for the nematode Trichostrongylus colubriformis.</title>
        <authorList>
            <person name="Martin J."/>
        </authorList>
    </citation>
    <scope>NUCLEOTIDE SEQUENCE [LARGE SCALE GENOMIC DNA]</scope>
    <source>
        <strain evidence="1">G859</strain>
        <tissue evidence="1">Whole worm</tissue>
    </source>
</reference>
<dbReference type="Proteomes" id="UP001331761">
    <property type="component" value="Unassembled WGS sequence"/>
</dbReference>
<gene>
    <name evidence="1" type="ORF">GCK32_020854</name>
</gene>
<dbReference type="EMBL" id="WIXE01015465">
    <property type="protein sequence ID" value="KAK5973449.1"/>
    <property type="molecule type" value="Genomic_DNA"/>
</dbReference>
<accession>A0AAN8FC58</accession>
<sequence>MNKRIDDTVSVNRAEILKKQREAEELRKAALKAGIQVGAEEEKHNEEITAALNAVVNDVERIPPIPIVEELANAPEEPEDPLEVRRRQIRENIRKERE</sequence>
<comment type="caution">
    <text evidence="1">The sequence shown here is derived from an EMBL/GenBank/DDBJ whole genome shotgun (WGS) entry which is preliminary data.</text>
</comment>
<keyword evidence="2" id="KW-1185">Reference proteome</keyword>
<protein>
    <submittedName>
        <fullName evidence="1">Uncharacterized protein</fullName>
    </submittedName>
</protein>
<evidence type="ECO:0000313" key="1">
    <source>
        <dbReference type="EMBL" id="KAK5973449.1"/>
    </source>
</evidence>
<name>A0AAN8FC58_TRICO</name>